<dbReference type="RefSeq" id="WP_281043170.1">
    <property type="nucleotide sequence ID" value="NZ_JARYGZ010000001.1"/>
</dbReference>
<proteinExistence type="predicted"/>
<gene>
    <name evidence="3" type="ORF">QGN17_03705</name>
</gene>
<dbReference type="EMBL" id="JARYGZ010000001">
    <property type="protein sequence ID" value="MDH7637829.1"/>
    <property type="molecule type" value="Genomic_DNA"/>
</dbReference>
<organism evidence="3 4">
    <name type="scientific">Sphingomonas oryzagri</name>
    <dbReference type="NCBI Taxonomy" id="3042314"/>
    <lineage>
        <taxon>Bacteria</taxon>
        <taxon>Pseudomonadati</taxon>
        <taxon>Pseudomonadota</taxon>
        <taxon>Alphaproteobacteria</taxon>
        <taxon>Sphingomonadales</taxon>
        <taxon>Sphingomonadaceae</taxon>
        <taxon>Sphingomonas</taxon>
    </lineage>
</organism>
<accession>A0ABT6MXP8</accession>
<keyword evidence="4" id="KW-1185">Reference proteome</keyword>
<evidence type="ECO:0000259" key="2">
    <source>
        <dbReference type="Pfam" id="PF07238"/>
    </source>
</evidence>
<comment type="caution">
    <text evidence="3">The sequence shown here is derived from an EMBL/GenBank/DDBJ whole genome shotgun (WGS) entry which is preliminary data.</text>
</comment>
<feature type="domain" description="PilZ" evidence="2">
    <location>
        <begin position="18"/>
        <end position="101"/>
    </location>
</feature>
<evidence type="ECO:0000313" key="3">
    <source>
        <dbReference type="EMBL" id="MDH7637829.1"/>
    </source>
</evidence>
<sequence length="133" mass="14258">MEETPIGNHSSEGGADSQRRDPRDSLFVLARIKPEGEAGDGVSVRVRNVSAGGLMADAPDDYRPGMRLEISLDGVGEVAGSVAWAEAGRIGVAFDHPIDKARARKTKSGKSDELFRPTAQNYRRPGLKPDTRG</sequence>
<evidence type="ECO:0000256" key="1">
    <source>
        <dbReference type="SAM" id="MobiDB-lite"/>
    </source>
</evidence>
<dbReference type="SUPFAM" id="SSF141371">
    <property type="entry name" value="PilZ domain-like"/>
    <property type="match status" value="1"/>
</dbReference>
<protein>
    <submittedName>
        <fullName evidence="3">PilZ domain-containing protein</fullName>
    </submittedName>
</protein>
<dbReference type="Proteomes" id="UP001160625">
    <property type="component" value="Unassembled WGS sequence"/>
</dbReference>
<dbReference type="InterPro" id="IPR009875">
    <property type="entry name" value="PilZ_domain"/>
</dbReference>
<evidence type="ECO:0000313" key="4">
    <source>
        <dbReference type="Proteomes" id="UP001160625"/>
    </source>
</evidence>
<feature type="region of interest" description="Disordered" evidence="1">
    <location>
        <begin position="1"/>
        <end position="24"/>
    </location>
</feature>
<reference evidence="3" key="1">
    <citation type="submission" date="2023-04" db="EMBL/GenBank/DDBJ databases">
        <title>Sphingomonas sp. MAHUQ-71 isolated from rice field.</title>
        <authorList>
            <person name="Huq M.A."/>
        </authorList>
    </citation>
    <scope>NUCLEOTIDE SEQUENCE</scope>
    <source>
        <strain evidence="3">MAHUQ-71</strain>
    </source>
</reference>
<name>A0ABT6MXP8_9SPHN</name>
<feature type="region of interest" description="Disordered" evidence="1">
    <location>
        <begin position="101"/>
        <end position="133"/>
    </location>
</feature>
<dbReference type="Pfam" id="PF07238">
    <property type="entry name" value="PilZ"/>
    <property type="match status" value="1"/>
</dbReference>